<proteinExistence type="predicted"/>
<reference evidence="1" key="1">
    <citation type="submission" date="2022-11" db="EMBL/GenBank/DDBJ databases">
        <title>Pseudomonas triclosanedens sp. nov., a triclosan degrader isolated from activated sludge.</title>
        <authorList>
            <person name="Yin Y."/>
            <person name="Lu Z."/>
        </authorList>
    </citation>
    <scope>NUCLEOTIDE SEQUENCE</scope>
    <source>
        <strain evidence="1">ZM23</strain>
    </source>
</reference>
<organism evidence="1 2">
    <name type="scientific">Pseudomonas triclosanedens</name>
    <dbReference type="NCBI Taxonomy" id="2961893"/>
    <lineage>
        <taxon>Bacteria</taxon>
        <taxon>Pseudomonadati</taxon>
        <taxon>Pseudomonadota</taxon>
        <taxon>Gammaproteobacteria</taxon>
        <taxon>Pseudomonadales</taxon>
        <taxon>Pseudomonadaceae</taxon>
        <taxon>Pseudomonas</taxon>
    </lineage>
</organism>
<dbReference type="EMBL" id="CP113432">
    <property type="protein sequence ID" value="WAI50479.1"/>
    <property type="molecule type" value="Genomic_DNA"/>
</dbReference>
<sequence length="220" mass="23942">MTLTVTSAEAATGCPSIQGLTVHSGITVDDSTICILGNEKKAELIITNSSSGLVIQNEKLIEASDISEGVIYLEKNENLANLYFEYPSSAFLITINANTGKLESSSYSIRTEEVGIDSAGLPLTLITKQQIIRSSSISQVTKKSLFGQNKLEIASRAKLNITSPKAYLWSNPNDSSPTKLYLVRGDKIEASQYKDGKLKIIYTTKSGKRIEKWIEISSAL</sequence>
<dbReference type="RefSeq" id="WP_254471236.1">
    <property type="nucleotide sequence ID" value="NZ_CP113432.1"/>
</dbReference>
<evidence type="ECO:0000313" key="1">
    <source>
        <dbReference type="EMBL" id="WAI50479.1"/>
    </source>
</evidence>
<name>A0ABY6ZZT6_9PSED</name>
<accession>A0ABY6ZZT6</accession>
<gene>
    <name evidence="1" type="ORF">OU419_04210</name>
</gene>
<keyword evidence="2" id="KW-1185">Reference proteome</keyword>
<evidence type="ECO:0000313" key="2">
    <source>
        <dbReference type="Proteomes" id="UP001163624"/>
    </source>
</evidence>
<protein>
    <submittedName>
        <fullName evidence="1">Uncharacterized protein</fullName>
    </submittedName>
</protein>
<dbReference type="Proteomes" id="UP001163624">
    <property type="component" value="Chromosome"/>
</dbReference>